<reference evidence="1" key="1">
    <citation type="submission" date="2020-03" db="EMBL/GenBank/DDBJ databases">
        <title>The deep terrestrial virosphere.</title>
        <authorList>
            <person name="Holmfeldt K."/>
            <person name="Nilsson E."/>
            <person name="Simone D."/>
            <person name="Lopez-Fernandez M."/>
            <person name="Wu X."/>
            <person name="de Brujin I."/>
            <person name="Lundin D."/>
            <person name="Andersson A."/>
            <person name="Bertilsson S."/>
            <person name="Dopson M."/>
        </authorList>
    </citation>
    <scope>NUCLEOTIDE SEQUENCE</scope>
    <source>
        <strain evidence="1">MM415B02339</strain>
    </source>
</reference>
<evidence type="ECO:0000313" key="1">
    <source>
        <dbReference type="EMBL" id="QJA84869.1"/>
    </source>
</evidence>
<proteinExistence type="predicted"/>
<gene>
    <name evidence="1" type="ORF">MM415B02339_0011</name>
</gene>
<organism evidence="1">
    <name type="scientific">viral metagenome</name>
    <dbReference type="NCBI Taxonomy" id="1070528"/>
    <lineage>
        <taxon>unclassified sequences</taxon>
        <taxon>metagenomes</taxon>
        <taxon>organismal metagenomes</taxon>
    </lineage>
</organism>
<dbReference type="AlphaFoldDB" id="A0A6M3KS31"/>
<name>A0A6M3KS31_9ZZZZ</name>
<protein>
    <submittedName>
        <fullName evidence="1">Uncharacterized protein</fullName>
    </submittedName>
</protein>
<dbReference type="EMBL" id="MT142538">
    <property type="protein sequence ID" value="QJA84869.1"/>
    <property type="molecule type" value="Genomic_DNA"/>
</dbReference>
<sequence>MDEQIRILQEQVRTLREKIIRYRYASGDPLTMDATTARDLLCVDKDEDLVIALAGLDNPKVFMTSGGRVRIAGEDSIAEVFAAWGIARAAFLARDGRKLTTVKMTNPRRRAIRARLKEGFSVETVKQAAAGIFLSVWHVENGFTDLTHVCKSAANVERFAALVAEPTLEVSGGLLDRINLAGRR</sequence>
<accession>A0A6M3KS31</accession>